<reference evidence="1 2" key="1">
    <citation type="submission" date="2016-10" db="EMBL/GenBank/DDBJ databases">
        <authorList>
            <person name="de Groot N.N."/>
        </authorList>
    </citation>
    <scope>NUCLEOTIDE SEQUENCE [LARGE SCALE GENOMIC DNA]</scope>
    <source>
        <strain evidence="1 2">CGMCC 4.2022</strain>
    </source>
</reference>
<evidence type="ECO:0000313" key="2">
    <source>
        <dbReference type="Proteomes" id="UP000199341"/>
    </source>
</evidence>
<dbReference type="EMBL" id="FNIE01000020">
    <property type="protein sequence ID" value="SDP22274.1"/>
    <property type="molecule type" value="Genomic_DNA"/>
</dbReference>
<name>A0A1H0QYE8_9ACTN</name>
<protein>
    <submittedName>
        <fullName evidence="1">Haloacid dehalogenase superfamily, subfamily IA, variant 3 with third motif having DD or ED/haloacid dehalogenase superfamily, subfamily IA, variant 1 with third motif having Dx(3-4)D or Dx(3-4)E</fullName>
    </submittedName>
</protein>
<dbReference type="Pfam" id="PF00702">
    <property type="entry name" value="Hydrolase"/>
    <property type="match status" value="1"/>
</dbReference>
<dbReference type="GO" id="GO:0008967">
    <property type="term" value="F:phosphoglycolate phosphatase activity"/>
    <property type="evidence" value="ECO:0007669"/>
    <property type="project" value="TreeGrafter"/>
</dbReference>
<dbReference type="Proteomes" id="UP000199341">
    <property type="component" value="Unassembled WGS sequence"/>
</dbReference>
<dbReference type="STRING" id="310781.SAMN05216259_12049"/>
<dbReference type="InterPro" id="IPR006439">
    <property type="entry name" value="HAD-SF_hydro_IA"/>
</dbReference>
<dbReference type="SUPFAM" id="SSF56784">
    <property type="entry name" value="HAD-like"/>
    <property type="match status" value="1"/>
</dbReference>
<dbReference type="GO" id="GO:0005829">
    <property type="term" value="C:cytosol"/>
    <property type="evidence" value="ECO:0007669"/>
    <property type="project" value="TreeGrafter"/>
</dbReference>
<dbReference type="InterPro" id="IPR036412">
    <property type="entry name" value="HAD-like_sf"/>
</dbReference>
<evidence type="ECO:0000313" key="1">
    <source>
        <dbReference type="EMBL" id="SDP22274.1"/>
    </source>
</evidence>
<dbReference type="InterPro" id="IPR050155">
    <property type="entry name" value="HAD-like_hydrolase_sf"/>
</dbReference>
<dbReference type="RefSeq" id="WP_093787972.1">
    <property type="nucleotide sequence ID" value="NZ_FNIE01000020.1"/>
</dbReference>
<gene>
    <name evidence="1" type="ORF">SAMN05216259_12049</name>
</gene>
<dbReference type="AlphaFoldDB" id="A0A1H0QYE8"/>
<dbReference type="PANTHER" id="PTHR43434:SF1">
    <property type="entry name" value="PHOSPHOGLYCOLATE PHOSPHATASE"/>
    <property type="match status" value="1"/>
</dbReference>
<sequence length="230" mass="24317">MTDPSHSAAGLLDNVRCLLFDFDGPLCGLFAGHPAEVVAERMVAWLEERGLDFYAGAAPTDPMEVLRDAGHKLGEQDVARLEEFLTGEEVAAVDAAEPTPDADRVVRALAAGGVRLAVASNNGRAAVAHYLDRRGLTAYFGDRLHGRAADPALMKPHPDSVRRALRSAGTAPAEALMVGDSATDFQAADQLGIPFLGFAKSPRHDLALRHAGATHTISAWRPLLTALAPA</sequence>
<organism evidence="1 2">
    <name type="scientific">Actinacidiphila guanduensis</name>
    <dbReference type="NCBI Taxonomy" id="310781"/>
    <lineage>
        <taxon>Bacteria</taxon>
        <taxon>Bacillati</taxon>
        <taxon>Actinomycetota</taxon>
        <taxon>Actinomycetes</taxon>
        <taxon>Kitasatosporales</taxon>
        <taxon>Streptomycetaceae</taxon>
        <taxon>Actinacidiphila</taxon>
    </lineage>
</organism>
<dbReference type="PANTHER" id="PTHR43434">
    <property type="entry name" value="PHOSPHOGLYCOLATE PHOSPHATASE"/>
    <property type="match status" value="1"/>
</dbReference>
<dbReference type="GO" id="GO:0006281">
    <property type="term" value="P:DNA repair"/>
    <property type="evidence" value="ECO:0007669"/>
    <property type="project" value="TreeGrafter"/>
</dbReference>
<accession>A0A1H0QYE8</accession>
<keyword evidence="2" id="KW-1185">Reference proteome</keyword>
<dbReference type="InterPro" id="IPR023214">
    <property type="entry name" value="HAD_sf"/>
</dbReference>
<dbReference type="Gene3D" id="3.40.50.1000">
    <property type="entry name" value="HAD superfamily/HAD-like"/>
    <property type="match status" value="1"/>
</dbReference>
<dbReference type="OrthoDB" id="4547358at2"/>
<proteinExistence type="predicted"/>
<dbReference type="NCBIfam" id="TIGR01509">
    <property type="entry name" value="HAD-SF-IA-v3"/>
    <property type="match status" value="1"/>
</dbReference>
<dbReference type="NCBIfam" id="TIGR01549">
    <property type="entry name" value="HAD-SF-IA-v1"/>
    <property type="match status" value="1"/>
</dbReference>